<evidence type="ECO:0008006" key="4">
    <source>
        <dbReference type="Google" id="ProtNLM"/>
    </source>
</evidence>
<evidence type="ECO:0000313" key="3">
    <source>
        <dbReference type="Proteomes" id="UP001500909"/>
    </source>
</evidence>
<sequence length="232" mass="23651">MAPDPGHGLASAFFVDGSPAEKSASEGEQGPAMEQSTAVSPMSPAAGRVPAFRWALSARRRPGGDKEATVLACAVLDALGVEGEGASSVVSDLARATAYVMSHGSADAYRLTIEVDGERCAVRVDDRDEEDREGDGRDGCRAADTVAGDGPEAWEPDGADAGPVVADLHGGRLRVRHRADGTLVVSFQRPFPQVAELATGTAERTGAADVVPLPVAACGMAEGVAADLAAEG</sequence>
<accession>A0ABP3JLL9</accession>
<feature type="region of interest" description="Disordered" evidence="1">
    <location>
        <begin position="1"/>
        <end position="44"/>
    </location>
</feature>
<evidence type="ECO:0000256" key="1">
    <source>
        <dbReference type="SAM" id="MobiDB-lite"/>
    </source>
</evidence>
<keyword evidence="3" id="KW-1185">Reference proteome</keyword>
<name>A0ABP3JLL9_9ACTN</name>
<dbReference type="EMBL" id="BAAABY010000014">
    <property type="protein sequence ID" value="GAA0457358.1"/>
    <property type="molecule type" value="Genomic_DNA"/>
</dbReference>
<gene>
    <name evidence="2" type="ORF">GCM10010361_21730</name>
</gene>
<reference evidence="3" key="1">
    <citation type="journal article" date="2019" name="Int. J. Syst. Evol. Microbiol.">
        <title>The Global Catalogue of Microorganisms (GCM) 10K type strain sequencing project: providing services to taxonomists for standard genome sequencing and annotation.</title>
        <authorList>
            <consortium name="The Broad Institute Genomics Platform"/>
            <consortium name="The Broad Institute Genome Sequencing Center for Infectious Disease"/>
            <person name="Wu L."/>
            <person name="Ma J."/>
        </authorList>
    </citation>
    <scope>NUCLEOTIDE SEQUENCE [LARGE SCALE GENOMIC DNA]</scope>
    <source>
        <strain evidence="3">JCM 4805</strain>
    </source>
</reference>
<protein>
    <recommendedName>
        <fullName evidence="4">Histidine kinase/HSP90-like ATPase domain-containing protein</fullName>
    </recommendedName>
</protein>
<dbReference type="Proteomes" id="UP001500909">
    <property type="component" value="Unassembled WGS sequence"/>
</dbReference>
<feature type="region of interest" description="Disordered" evidence="1">
    <location>
        <begin position="125"/>
        <end position="161"/>
    </location>
</feature>
<organism evidence="2 3">
    <name type="scientific">Streptomyces olivaceiscleroticus</name>
    <dbReference type="NCBI Taxonomy" id="68245"/>
    <lineage>
        <taxon>Bacteria</taxon>
        <taxon>Bacillati</taxon>
        <taxon>Actinomycetota</taxon>
        <taxon>Actinomycetes</taxon>
        <taxon>Kitasatosporales</taxon>
        <taxon>Streptomycetaceae</taxon>
        <taxon>Streptomyces</taxon>
    </lineage>
</organism>
<proteinExistence type="predicted"/>
<evidence type="ECO:0000313" key="2">
    <source>
        <dbReference type="EMBL" id="GAA0457358.1"/>
    </source>
</evidence>
<comment type="caution">
    <text evidence="2">The sequence shown here is derived from an EMBL/GenBank/DDBJ whole genome shotgun (WGS) entry which is preliminary data.</text>
</comment>